<comment type="similarity">
    <text evidence="2">Belongs to the cation diffusion facilitator (CDF) transporter (TC 2.A.4) family. SLC30A subfamily.</text>
</comment>
<evidence type="ECO:0000256" key="10">
    <source>
        <dbReference type="SAM" id="Phobius"/>
    </source>
</evidence>
<evidence type="ECO:0000256" key="4">
    <source>
        <dbReference type="ARBA" id="ARBA00022692"/>
    </source>
</evidence>
<dbReference type="VEuPathDB" id="TriTrypDB:BSAL_47840"/>
<evidence type="ECO:0000259" key="11">
    <source>
        <dbReference type="Pfam" id="PF01545"/>
    </source>
</evidence>
<keyword evidence="5" id="KW-0862">Zinc</keyword>
<proteinExistence type="inferred from homology"/>
<evidence type="ECO:0000313" key="13">
    <source>
        <dbReference type="EMBL" id="CUG94369.1"/>
    </source>
</evidence>
<feature type="domain" description="Cation efflux protein transmembrane" evidence="11">
    <location>
        <begin position="70"/>
        <end position="355"/>
    </location>
</feature>
<dbReference type="GO" id="GO:0005886">
    <property type="term" value="C:plasma membrane"/>
    <property type="evidence" value="ECO:0007669"/>
    <property type="project" value="TreeGrafter"/>
</dbReference>
<evidence type="ECO:0000256" key="5">
    <source>
        <dbReference type="ARBA" id="ARBA00022906"/>
    </source>
</evidence>
<accession>A0A0S4JVV5</accession>
<feature type="transmembrane region" description="Helical" evidence="10">
    <location>
        <begin position="93"/>
        <end position="114"/>
    </location>
</feature>
<feature type="transmembrane region" description="Helical" evidence="10">
    <location>
        <begin position="66"/>
        <end position="87"/>
    </location>
</feature>
<dbReference type="AlphaFoldDB" id="A0A0S4JVV5"/>
<keyword evidence="7" id="KW-0406">Ion transport</keyword>
<dbReference type="InterPro" id="IPR050681">
    <property type="entry name" value="CDF/SLC30A"/>
</dbReference>
<dbReference type="PANTHER" id="PTHR11562">
    <property type="entry name" value="CATION EFFLUX PROTEIN/ ZINC TRANSPORTER"/>
    <property type="match status" value="1"/>
</dbReference>
<dbReference type="EMBL" id="CYKH01002240">
    <property type="protein sequence ID" value="CUG94369.1"/>
    <property type="molecule type" value="Genomic_DNA"/>
</dbReference>
<keyword evidence="6 10" id="KW-1133">Transmembrane helix</keyword>
<evidence type="ECO:0000256" key="3">
    <source>
        <dbReference type="ARBA" id="ARBA00022448"/>
    </source>
</evidence>
<evidence type="ECO:0000256" key="7">
    <source>
        <dbReference type="ARBA" id="ARBA00023065"/>
    </source>
</evidence>
<evidence type="ECO:0000259" key="12">
    <source>
        <dbReference type="Pfam" id="PF16916"/>
    </source>
</evidence>
<dbReference type="Gene3D" id="1.20.1510.10">
    <property type="entry name" value="Cation efflux protein transmembrane domain"/>
    <property type="match status" value="1"/>
</dbReference>
<gene>
    <name evidence="13" type="ORF">BSAL_47840</name>
</gene>
<feature type="region of interest" description="Disordered" evidence="9">
    <location>
        <begin position="213"/>
        <end position="276"/>
    </location>
</feature>
<keyword evidence="4 10" id="KW-0812">Transmembrane</keyword>
<evidence type="ECO:0000256" key="1">
    <source>
        <dbReference type="ARBA" id="ARBA00004141"/>
    </source>
</evidence>
<feature type="region of interest" description="Disordered" evidence="9">
    <location>
        <begin position="28"/>
        <end position="55"/>
    </location>
</feature>
<dbReference type="Proteomes" id="UP000051952">
    <property type="component" value="Unassembled WGS sequence"/>
</dbReference>
<protein>
    <submittedName>
        <fullName evidence="13">Zinc transporter, putative</fullName>
    </submittedName>
</protein>
<keyword evidence="8 10" id="KW-0472">Membrane</keyword>
<evidence type="ECO:0000313" key="14">
    <source>
        <dbReference type="Proteomes" id="UP000051952"/>
    </source>
</evidence>
<evidence type="ECO:0000256" key="9">
    <source>
        <dbReference type="SAM" id="MobiDB-lite"/>
    </source>
</evidence>
<comment type="subcellular location">
    <subcellularLocation>
        <location evidence="1">Membrane</location>
        <topology evidence="1">Multi-pass membrane protein</topology>
    </subcellularLocation>
</comment>
<dbReference type="InterPro" id="IPR027469">
    <property type="entry name" value="Cation_efflux_TMD_sf"/>
</dbReference>
<dbReference type="NCBIfam" id="TIGR01297">
    <property type="entry name" value="CDF"/>
    <property type="match status" value="1"/>
</dbReference>
<keyword evidence="3" id="KW-0813">Transport</keyword>
<keyword evidence="5" id="KW-0864">Zinc transport</keyword>
<feature type="region of interest" description="Disordered" evidence="9">
    <location>
        <begin position="442"/>
        <end position="465"/>
    </location>
</feature>
<organism evidence="13 14">
    <name type="scientific">Bodo saltans</name>
    <name type="common">Flagellated protozoan</name>
    <dbReference type="NCBI Taxonomy" id="75058"/>
    <lineage>
        <taxon>Eukaryota</taxon>
        <taxon>Discoba</taxon>
        <taxon>Euglenozoa</taxon>
        <taxon>Kinetoplastea</taxon>
        <taxon>Metakinetoplastina</taxon>
        <taxon>Eubodonida</taxon>
        <taxon>Bodonidae</taxon>
        <taxon>Bodo</taxon>
    </lineage>
</organism>
<feature type="compositionally biased region" description="Basic residues" evidence="9">
    <location>
        <begin position="455"/>
        <end position="465"/>
    </location>
</feature>
<feature type="domain" description="Cation efflux protein cytoplasmic" evidence="12">
    <location>
        <begin position="360"/>
        <end position="434"/>
    </location>
</feature>
<sequence>MSTPQNVSMTSFNGALGKQGERSRLIINAESDDDHRDHRHRTLSPTRSPCTMAPAESAATQRTRRALTGAICFCFVFMIAEFVGGFYTHSLAVLNDAAHMITDVASLSLSLMAVHASSWKSCTRYSYGWRRAEVVGALASVFATWALVIWILIEAGLRLITLINCAGYNESDPSDCFAIDAPVMLGIGCAGLVSNIMCAAVLHWGGHHGHSHGEFGEGANGEHDDDHHGHSHDDHGHSHDDHGHSHDDHSGHDHGGHDHGCSHDEDDDHHGHSGHGHENMNLRGAFLHVIGDCLQSIGVIFSAAVIWGTNESVHHDSSSARSYANIADPLCSVFFGVITIFTTRNLFRDIFRVLMECTPKGVSSEKLQKSLGDLQQVEEVSDFHVWSLGSEGAVLSAHLALAVGTTVDQAKRVLKDAEGICKRAGVGHTTIQLNYAASIEDSGHHHDDGEDCSHGHSHGCGGHHH</sequence>
<dbReference type="InterPro" id="IPR002524">
    <property type="entry name" value="Cation_efflux"/>
</dbReference>
<feature type="transmembrane region" description="Helical" evidence="10">
    <location>
        <begin position="134"/>
        <end position="153"/>
    </location>
</feature>
<name>A0A0S4JVV5_BODSA</name>
<feature type="transmembrane region" description="Helical" evidence="10">
    <location>
        <begin position="285"/>
        <end position="306"/>
    </location>
</feature>
<evidence type="ECO:0000256" key="6">
    <source>
        <dbReference type="ARBA" id="ARBA00022989"/>
    </source>
</evidence>
<dbReference type="InterPro" id="IPR058533">
    <property type="entry name" value="Cation_efflux_TM"/>
</dbReference>
<dbReference type="GO" id="GO:0005385">
    <property type="term" value="F:zinc ion transmembrane transporter activity"/>
    <property type="evidence" value="ECO:0007669"/>
    <property type="project" value="TreeGrafter"/>
</dbReference>
<dbReference type="Pfam" id="PF16916">
    <property type="entry name" value="ZT_dimer"/>
    <property type="match status" value="1"/>
</dbReference>
<feature type="transmembrane region" description="Helical" evidence="10">
    <location>
        <begin position="326"/>
        <end position="347"/>
    </location>
</feature>
<dbReference type="SUPFAM" id="SSF161111">
    <property type="entry name" value="Cation efflux protein transmembrane domain-like"/>
    <property type="match status" value="1"/>
</dbReference>
<reference evidence="14" key="1">
    <citation type="submission" date="2015-09" db="EMBL/GenBank/DDBJ databases">
        <authorList>
            <consortium name="Pathogen Informatics"/>
        </authorList>
    </citation>
    <scope>NUCLEOTIDE SEQUENCE [LARGE SCALE GENOMIC DNA]</scope>
    <source>
        <strain evidence="14">Lake Konstanz</strain>
    </source>
</reference>
<dbReference type="OMA" id="FHLMEQG"/>
<evidence type="ECO:0000256" key="2">
    <source>
        <dbReference type="ARBA" id="ARBA00008873"/>
    </source>
</evidence>
<dbReference type="InterPro" id="IPR027470">
    <property type="entry name" value="Cation_efflux_CTD"/>
</dbReference>
<dbReference type="PANTHER" id="PTHR11562:SF17">
    <property type="entry name" value="RE54080P-RELATED"/>
    <property type="match status" value="1"/>
</dbReference>
<dbReference type="OrthoDB" id="9944568at2759"/>
<keyword evidence="14" id="KW-1185">Reference proteome</keyword>
<dbReference type="Pfam" id="PF01545">
    <property type="entry name" value="Cation_efflux"/>
    <property type="match status" value="1"/>
</dbReference>
<evidence type="ECO:0000256" key="8">
    <source>
        <dbReference type="ARBA" id="ARBA00023136"/>
    </source>
</evidence>
<feature type="transmembrane region" description="Helical" evidence="10">
    <location>
        <begin position="183"/>
        <end position="202"/>
    </location>
</feature>
<feature type="compositionally biased region" description="Basic and acidic residues" evidence="9">
    <location>
        <begin position="442"/>
        <end position="454"/>
    </location>
</feature>